<dbReference type="PANTHER" id="PTHR42926">
    <property type="match status" value="1"/>
</dbReference>
<dbReference type="Gene3D" id="3.40.50.300">
    <property type="entry name" value="P-loop containing nucleotide triphosphate hydrolases"/>
    <property type="match status" value="2"/>
</dbReference>
<dbReference type="RefSeq" id="WP_077244017.1">
    <property type="nucleotide sequence ID" value="NZ_MUZR01000014.1"/>
</dbReference>
<proteinExistence type="predicted"/>
<dbReference type="AlphaFoldDB" id="A0A1V2ZZR0"/>
<keyword evidence="4" id="KW-0677">Repeat</keyword>
<dbReference type="PIRSF" id="PIRSF039117">
    <property type="entry name" value="KaiC"/>
    <property type="match status" value="1"/>
</dbReference>
<name>A0A1V2ZZR0_9GAMM</name>
<dbReference type="GO" id="GO:0016787">
    <property type="term" value="F:hydrolase activity"/>
    <property type="evidence" value="ECO:0007669"/>
    <property type="project" value="UniProtKB-KW"/>
</dbReference>
<feature type="domain" description="KaiC" evidence="7">
    <location>
        <begin position="257"/>
        <end position="488"/>
    </location>
</feature>
<dbReference type="STRING" id="252474.B1A74_05525"/>
<keyword evidence="5" id="KW-0418">Kinase</keyword>
<dbReference type="GO" id="GO:0004674">
    <property type="term" value="F:protein serine/threonine kinase activity"/>
    <property type="evidence" value="ECO:0007669"/>
    <property type="project" value="UniProtKB-EC"/>
</dbReference>
<evidence type="ECO:0000256" key="5">
    <source>
        <dbReference type="ARBA" id="ARBA00022777"/>
    </source>
</evidence>
<dbReference type="InterPro" id="IPR027417">
    <property type="entry name" value="P-loop_NTPase"/>
</dbReference>
<evidence type="ECO:0000313" key="8">
    <source>
        <dbReference type="EMBL" id="OOC10559.1"/>
    </source>
</evidence>
<evidence type="ECO:0000256" key="3">
    <source>
        <dbReference type="ARBA" id="ARBA00022679"/>
    </source>
</evidence>
<dbReference type="PROSITE" id="PS51146">
    <property type="entry name" value="KAIC"/>
    <property type="match status" value="2"/>
</dbReference>
<dbReference type="EMBL" id="MUZR01000014">
    <property type="protein sequence ID" value="OOC10559.1"/>
    <property type="molecule type" value="Genomic_DNA"/>
</dbReference>
<dbReference type="InterPro" id="IPR014774">
    <property type="entry name" value="KaiC-like_dom"/>
</dbReference>
<keyword evidence="2" id="KW-0597">Phosphoprotein</keyword>
<keyword evidence="3" id="KW-0808">Transferase</keyword>
<dbReference type="InterPro" id="IPR051347">
    <property type="entry name" value="Circadian_clock_KaiC-rel"/>
</dbReference>
<keyword evidence="6" id="KW-0378">Hydrolase</keyword>
<evidence type="ECO:0000259" key="7">
    <source>
        <dbReference type="PROSITE" id="PS51146"/>
    </source>
</evidence>
<keyword evidence="9" id="KW-1185">Reference proteome</keyword>
<dbReference type="SMART" id="SM00382">
    <property type="entry name" value="AAA"/>
    <property type="match status" value="2"/>
</dbReference>
<comment type="caution">
    <text evidence="8">The sequence shown here is derived from an EMBL/GenBank/DDBJ whole genome shotgun (WGS) entry which is preliminary data.</text>
</comment>
<organism evidence="8 9">
    <name type="scientific">Thioalkalivibrio halophilus</name>
    <dbReference type="NCBI Taxonomy" id="252474"/>
    <lineage>
        <taxon>Bacteria</taxon>
        <taxon>Pseudomonadati</taxon>
        <taxon>Pseudomonadota</taxon>
        <taxon>Gammaproteobacteria</taxon>
        <taxon>Chromatiales</taxon>
        <taxon>Ectothiorhodospiraceae</taxon>
        <taxon>Thioalkalivibrio</taxon>
    </lineage>
</organism>
<reference evidence="8 9" key="1">
    <citation type="submission" date="2017-02" db="EMBL/GenBank/DDBJ databases">
        <title>Genomic diversity within the haloalkaliphilic genus Thioalkalivibrio.</title>
        <authorList>
            <person name="Ahn A.-C."/>
            <person name="Meier-Kolthoff J."/>
            <person name="Overmars L."/>
            <person name="Richter M."/>
            <person name="Woyke T."/>
            <person name="Sorokin D.Y."/>
            <person name="Muyzer G."/>
        </authorList>
    </citation>
    <scope>NUCLEOTIDE SEQUENCE [LARGE SCALE GENOMIC DNA]</scope>
    <source>
        <strain evidence="8 9">HL17</strain>
    </source>
</reference>
<dbReference type="Proteomes" id="UP000189177">
    <property type="component" value="Unassembled WGS sequence"/>
</dbReference>
<dbReference type="SUPFAM" id="SSF52540">
    <property type="entry name" value="P-loop containing nucleoside triphosphate hydrolases"/>
    <property type="match status" value="2"/>
</dbReference>
<dbReference type="InterPro" id="IPR030665">
    <property type="entry name" value="KaiC"/>
</dbReference>
<dbReference type="EC" id="2.7.11.1" evidence="1"/>
<evidence type="ECO:0000256" key="4">
    <source>
        <dbReference type="ARBA" id="ARBA00022737"/>
    </source>
</evidence>
<evidence type="ECO:0000256" key="6">
    <source>
        <dbReference type="ARBA" id="ARBA00022801"/>
    </source>
</evidence>
<evidence type="ECO:0000256" key="2">
    <source>
        <dbReference type="ARBA" id="ARBA00022553"/>
    </source>
</evidence>
<sequence>MDSVTRDADPSTVAGELERVSSGVPGLDQVLDGGLIARRGYLLRGGPGLGKTTIGLSFLLAAEEEERTLFIGFQEPEAELQANAARVGLDTRRIEFLSLAPSEEFFTGAETYDVFAASDVEQAPMIDTVVEAVERIQPQRVFIDSLTHLRLMSADRYQFRQQVVSLLRFLVDRGATAMFTSEFSAESPDDDLQFLADGVITLDPGISSPTVEVSKLRGSQTRRGPHQYRVDENGVEVFPRILPPMRRLTNGAGSVQFRSGNGDVDEMLHGGLESGTITLITGPSGVGKSTVAAMIAAVAARDGHRASVFQFEEELDGYLRRLRNLEIDVDGPLESENLRVEQIEPLRYLAEEFMADLLQRIEEENIDLVVIDSVTGFDMALNPDEAVHRPLHTLAKSLSRRGITVLLVNENHAFGEDFQISSRDISHLADNVIFFRYVHGGDTLEKLIGILKKRMSNFERVQRRFEIAPGGFRVGQPASAVLQGDGGRKDKT</sequence>
<feature type="domain" description="KaiC" evidence="7">
    <location>
        <begin position="18"/>
        <end position="255"/>
    </location>
</feature>
<dbReference type="Pfam" id="PF06745">
    <property type="entry name" value="ATPase"/>
    <property type="match status" value="2"/>
</dbReference>
<gene>
    <name evidence="8" type="ORF">B1A74_05525</name>
</gene>
<dbReference type="GO" id="GO:0005524">
    <property type="term" value="F:ATP binding"/>
    <property type="evidence" value="ECO:0007669"/>
    <property type="project" value="InterPro"/>
</dbReference>
<dbReference type="InterPro" id="IPR003593">
    <property type="entry name" value="AAA+_ATPase"/>
</dbReference>
<evidence type="ECO:0000256" key="1">
    <source>
        <dbReference type="ARBA" id="ARBA00012513"/>
    </source>
</evidence>
<protein>
    <recommendedName>
        <fullName evidence="1">non-specific serine/threonine protein kinase</fullName>
        <ecNumber evidence="1">2.7.11.1</ecNumber>
    </recommendedName>
</protein>
<dbReference type="PRINTS" id="PR01874">
    <property type="entry name" value="DNAREPAIRADA"/>
</dbReference>
<dbReference type="InterPro" id="IPR010624">
    <property type="entry name" value="KaiC_dom"/>
</dbReference>
<dbReference type="PANTHER" id="PTHR42926:SF1">
    <property type="entry name" value="CIRCADIAN CLOCK OSCILLATOR PROTEIN KAIC 1"/>
    <property type="match status" value="1"/>
</dbReference>
<accession>A0A1V2ZZR0</accession>
<dbReference type="OrthoDB" id="9787927at2"/>
<evidence type="ECO:0000313" key="9">
    <source>
        <dbReference type="Proteomes" id="UP000189177"/>
    </source>
</evidence>